<organism evidence="2 3">
    <name type="scientific">Phialemonium thermophilum</name>
    <dbReference type="NCBI Taxonomy" id="223376"/>
    <lineage>
        <taxon>Eukaryota</taxon>
        <taxon>Fungi</taxon>
        <taxon>Dikarya</taxon>
        <taxon>Ascomycota</taxon>
        <taxon>Pezizomycotina</taxon>
        <taxon>Sordariomycetes</taxon>
        <taxon>Sordariomycetidae</taxon>
        <taxon>Cephalothecales</taxon>
        <taxon>Cephalothecaceae</taxon>
        <taxon>Phialemonium</taxon>
    </lineage>
</organism>
<keyword evidence="3" id="KW-1185">Reference proteome</keyword>
<dbReference type="EMBL" id="JAZHXJ010000482">
    <property type="protein sequence ID" value="KAL1859685.1"/>
    <property type="molecule type" value="Genomic_DNA"/>
</dbReference>
<comment type="caution">
    <text evidence="2">The sequence shown here is derived from an EMBL/GenBank/DDBJ whole genome shotgun (WGS) entry which is preliminary data.</text>
</comment>
<feature type="compositionally biased region" description="Polar residues" evidence="1">
    <location>
        <begin position="31"/>
        <end position="46"/>
    </location>
</feature>
<protein>
    <submittedName>
        <fullName evidence="2">Uncharacterized protein</fullName>
    </submittedName>
</protein>
<gene>
    <name evidence="2" type="ORF">VTK73DRAFT_7503</name>
</gene>
<evidence type="ECO:0000313" key="3">
    <source>
        <dbReference type="Proteomes" id="UP001586593"/>
    </source>
</evidence>
<feature type="region of interest" description="Disordered" evidence="1">
    <location>
        <begin position="25"/>
        <end position="49"/>
    </location>
</feature>
<name>A0ABR3WDY9_9PEZI</name>
<dbReference type="Proteomes" id="UP001586593">
    <property type="component" value="Unassembled WGS sequence"/>
</dbReference>
<evidence type="ECO:0000313" key="2">
    <source>
        <dbReference type="EMBL" id="KAL1859685.1"/>
    </source>
</evidence>
<proteinExistence type="predicted"/>
<reference evidence="2 3" key="1">
    <citation type="journal article" date="2024" name="Commun. Biol.">
        <title>Comparative genomic analysis of thermophilic fungi reveals convergent evolutionary adaptations and gene losses.</title>
        <authorList>
            <person name="Steindorff A.S."/>
            <person name="Aguilar-Pontes M.V."/>
            <person name="Robinson A.J."/>
            <person name="Andreopoulos B."/>
            <person name="LaButti K."/>
            <person name="Kuo A."/>
            <person name="Mondo S."/>
            <person name="Riley R."/>
            <person name="Otillar R."/>
            <person name="Haridas S."/>
            <person name="Lipzen A."/>
            <person name="Grimwood J."/>
            <person name="Schmutz J."/>
            <person name="Clum A."/>
            <person name="Reid I.D."/>
            <person name="Moisan M.C."/>
            <person name="Butler G."/>
            <person name="Nguyen T.T.M."/>
            <person name="Dewar K."/>
            <person name="Conant G."/>
            <person name="Drula E."/>
            <person name="Henrissat B."/>
            <person name="Hansel C."/>
            <person name="Singer S."/>
            <person name="Hutchinson M.I."/>
            <person name="de Vries R.P."/>
            <person name="Natvig D.O."/>
            <person name="Powell A.J."/>
            <person name="Tsang A."/>
            <person name="Grigoriev I.V."/>
        </authorList>
    </citation>
    <scope>NUCLEOTIDE SEQUENCE [LARGE SCALE GENOMIC DNA]</scope>
    <source>
        <strain evidence="2 3">ATCC 24622</strain>
    </source>
</reference>
<evidence type="ECO:0000256" key="1">
    <source>
        <dbReference type="SAM" id="MobiDB-lite"/>
    </source>
</evidence>
<accession>A0ABR3WDY9</accession>
<sequence length="71" mass="7903">MFTQSYRINLKDKKRCTLLRLAHAEPCSESRGPTSSTTPASFSRSRNCTRGRVHSMVPSVSGVIPCSMWLS</sequence>